<evidence type="ECO:0000259" key="13">
    <source>
        <dbReference type="Pfam" id="PF00365"/>
    </source>
</evidence>
<evidence type="ECO:0000256" key="5">
    <source>
        <dbReference type="ARBA" id="ARBA00022741"/>
    </source>
</evidence>
<evidence type="ECO:0000256" key="4">
    <source>
        <dbReference type="ARBA" id="ARBA00022723"/>
    </source>
</evidence>
<evidence type="ECO:0000256" key="3">
    <source>
        <dbReference type="ARBA" id="ARBA00022679"/>
    </source>
</evidence>
<dbReference type="OrthoDB" id="537915at2759"/>
<evidence type="ECO:0000256" key="7">
    <source>
        <dbReference type="ARBA" id="ARBA00022840"/>
    </source>
</evidence>
<dbReference type="UniPathway" id="UPA00109">
    <property type="reaction ID" value="UER00182"/>
</dbReference>
<comment type="catalytic activity">
    <reaction evidence="10">
        <text>beta-D-fructose 6-phosphate + ATP = beta-D-fructose 1,6-bisphosphate + ADP + H(+)</text>
        <dbReference type="Rhea" id="RHEA:16109"/>
        <dbReference type="ChEBI" id="CHEBI:15378"/>
        <dbReference type="ChEBI" id="CHEBI:30616"/>
        <dbReference type="ChEBI" id="CHEBI:32966"/>
        <dbReference type="ChEBI" id="CHEBI:57634"/>
        <dbReference type="ChEBI" id="CHEBI:456216"/>
        <dbReference type="EC" id="2.7.1.11"/>
    </reaction>
</comment>
<evidence type="ECO:0000313" key="15">
    <source>
        <dbReference type="Proteomes" id="UP000785679"/>
    </source>
</evidence>
<evidence type="ECO:0000313" key="14">
    <source>
        <dbReference type="EMBL" id="TNV81322.1"/>
    </source>
</evidence>
<evidence type="ECO:0000256" key="12">
    <source>
        <dbReference type="SAM" id="MobiDB-lite"/>
    </source>
</evidence>
<keyword evidence="9" id="KW-0324">Glycolysis</keyword>
<keyword evidence="6" id="KW-0418">Kinase</keyword>
<accession>A0A8J8NST7</accession>
<dbReference type="InterPro" id="IPR022953">
    <property type="entry name" value="ATP_PFK"/>
</dbReference>
<proteinExistence type="predicted"/>
<feature type="region of interest" description="Disordered" evidence="12">
    <location>
        <begin position="502"/>
        <end position="542"/>
    </location>
</feature>
<keyword evidence="4" id="KW-0479">Metal-binding</keyword>
<dbReference type="InterPro" id="IPR035966">
    <property type="entry name" value="PKF_sf"/>
</dbReference>
<keyword evidence="15" id="KW-1185">Reference proteome</keyword>
<keyword evidence="7" id="KW-0067">ATP-binding</keyword>
<dbReference type="EMBL" id="RRYP01006296">
    <property type="protein sequence ID" value="TNV81322.1"/>
    <property type="molecule type" value="Genomic_DNA"/>
</dbReference>
<evidence type="ECO:0000256" key="9">
    <source>
        <dbReference type="ARBA" id="ARBA00023152"/>
    </source>
</evidence>
<keyword evidence="3" id="KW-0808">Transferase</keyword>
<feature type="domain" description="Phosphofructokinase" evidence="13">
    <location>
        <begin position="116"/>
        <end position="437"/>
    </location>
</feature>
<dbReference type="NCBIfam" id="NF005301">
    <property type="entry name" value="PRK06830.1"/>
    <property type="match status" value="1"/>
</dbReference>
<evidence type="ECO:0000256" key="2">
    <source>
        <dbReference type="ARBA" id="ARBA00002659"/>
    </source>
</evidence>
<evidence type="ECO:0000256" key="8">
    <source>
        <dbReference type="ARBA" id="ARBA00022842"/>
    </source>
</evidence>
<dbReference type="PIRSF" id="PIRSF000534">
    <property type="entry name" value="PPi_PFK_TP0108"/>
    <property type="match status" value="1"/>
</dbReference>
<reference evidence="14" key="1">
    <citation type="submission" date="2019-06" db="EMBL/GenBank/DDBJ databases">
        <authorList>
            <person name="Zheng W."/>
        </authorList>
    </citation>
    <scope>NUCLEOTIDE SEQUENCE</scope>
    <source>
        <strain evidence="14">QDHG01</strain>
    </source>
</reference>
<dbReference type="InterPro" id="IPR050929">
    <property type="entry name" value="PFKA"/>
</dbReference>
<dbReference type="GO" id="GO:0005737">
    <property type="term" value="C:cytoplasm"/>
    <property type="evidence" value="ECO:0007669"/>
    <property type="project" value="UniProtKB-ARBA"/>
</dbReference>
<feature type="compositionally biased region" description="Basic and acidic residues" evidence="12">
    <location>
        <begin position="529"/>
        <end position="542"/>
    </location>
</feature>
<dbReference type="Gene3D" id="3.40.50.450">
    <property type="match status" value="1"/>
</dbReference>
<dbReference type="SUPFAM" id="SSF53784">
    <property type="entry name" value="Phosphofructokinase"/>
    <property type="match status" value="1"/>
</dbReference>
<evidence type="ECO:0000256" key="1">
    <source>
        <dbReference type="ARBA" id="ARBA00001946"/>
    </source>
</evidence>
<keyword evidence="11" id="KW-0175">Coiled coil</keyword>
<gene>
    <name evidence="14" type="ORF">FGO68_gene8018</name>
</gene>
<dbReference type="AlphaFoldDB" id="A0A8J8NST7"/>
<dbReference type="GO" id="GO:0006002">
    <property type="term" value="P:fructose 6-phosphate metabolic process"/>
    <property type="evidence" value="ECO:0007669"/>
    <property type="project" value="InterPro"/>
</dbReference>
<sequence>MNSEFLDKHAQRLKELVAQRQDLADELLEQKKVNICRVTHITDLFPDSKSIESPLIKSLEHGEHNSFYLPEMSFVKENTFVLQEKFYTDTLELESSLKFLRAGARKDVYFQGDEVRAGIVTCGGLCPGLNVVIRSIVTALWNDYSVRKIWGIKWGFRGFYEDFPNNWVSLDPTKVANIHNLGGTILGSSRGGFNAPAMIEAIKKQGINQLYIIGGDGTHRGILALQKALREEGLQVSICGIPKTIDNDIPFIDRSFGFQTACEAAVKFIDSANVESEAAEYGVGIVKLMGRYCGYIAVASCLASRDVNICLIPEVHFQLEGEEGVYEAIIERAKVKGHCVVVVAEGAEDGMIPEERDKMREKLGIAKDQVKKDESGNVKSVDIGSYIKSDVAKYAMEKHNTKLTVKYLDPMYAIRTVPANCDDTVLCSRLGTVAVHGILCGFTDFSVGLVRDEPVMIPIDILVEAGSKKMKRKDYDWQRLISSTGQWSFLSPENFAKVITQEREEDKRRKEQLLKIKYKAQDQKNGSAQRRDRGHSNENHHD</sequence>
<dbReference type="InterPro" id="IPR000023">
    <property type="entry name" value="Phosphofructokinase_dom"/>
</dbReference>
<comment type="cofactor">
    <cofactor evidence="1">
        <name>Mg(2+)</name>
        <dbReference type="ChEBI" id="CHEBI:18420"/>
    </cofactor>
</comment>
<dbReference type="PANTHER" id="PTHR45770">
    <property type="entry name" value="ATP-DEPENDENT 6-PHOSPHOFRUCTOKINASE 1"/>
    <property type="match status" value="1"/>
</dbReference>
<comment type="function">
    <text evidence="2">Catalyzes the phosphorylation of D-fructose 6-phosphate to fructose 1,6-bisphosphate by ATP, the first committing step of glycolysis.</text>
</comment>
<evidence type="ECO:0000256" key="10">
    <source>
        <dbReference type="ARBA" id="ARBA00048070"/>
    </source>
</evidence>
<dbReference type="Pfam" id="PF00365">
    <property type="entry name" value="PFK"/>
    <property type="match status" value="1"/>
</dbReference>
<dbReference type="InterPro" id="IPR012004">
    <property type="entry name" value="PyroP-dep_PFK_TP0108"/>
</dbReference>
<protein>
    <recommendedName>
        <fullName evidence="13">Phosphofructokinase domain-containing protein</fullName>
    </recommendedName>
</protein>
<dbReference type="PRINTS" id="PR00476">
    <property type="entry name" value="PHFRCTKINASE"/>
</dbReference>
<dbReference type="FunFam" id="3.40.50.450:FF:000002">
    <property type="entry name" value="ATP-dependent 6-phosphofructokinase"/>
    <property type="match status" value="1"/>
</dbReference>
<dbReference type="GO" id="GO:0046872">
    <property type="term" value="F:metal ion binding"/>
    <property type="evidence" value="ECO:0007669"/>
    <property type="project" value="UniProtKB-KW"/>
</dbReference>
<comment type="caution">
    <text evidence="14">The sequence shown here is derived from an EMBL/GenBank/DDBJ whole genome shotgun (WGS) entry which is preliminary data.</text>
</comment>
<keyword evidence="8" id="KW-0460">Magnesium</keyword>
<dbReference type="GO" id="GO:0003872">
    <property type="term" value="F:6-phosphofructokinase activity"/>
    <property type="evidence" value="ECO:0007669"/>
    <property type="project" value="UniProtKB-EC"/>
</dbReference>
<evidence type="ECO:0000256" key="11">
    <source>
        <dbReference type="SAM" id="Coils"/>
    </source>
</evidence>
<feature type="coiled-coil region" evidence="11">
    <location>
        <begin position="6"/>
        <end position="33"/>
    </location>
</feature>
<name>A0A8J8NST7_HALGN</name>
<organism evidence="14 15">
    <name type="scientific">Halteria grandinella</name>
    <dbReference type="NCBI Taxonomy" id="5974"/>
    <lineage>
        <taxon>Eukaryota</taxon>
        <taxon>Sar</taxon>
        <taxon>Alveolata</taxon>
        <taxon>Ciliophora</taxon>
        <taxon>Intramacronucleata</taxon>
        <taxon>Spirotrichea</taxon>
        <taxon>Stichotrichia</taxon>
        <taxon>Sporadotrichida</taxon>
        <taxon>Halteriidae</taxon>
        <taxon>Halteria</taxon>
    </lineage>
</organism>
<feature type="compositionally biased region" description="Basic and acidic residues" evidence="12">
    <location>
        <begin position="502"/>
        <end position="522"/>
    </location>
</feature>
<keyword evidence="5" id="KW-0547">Nucleotide-binding</keyword>
<dbReference type="Proteomes" id="UP000785679">
    <property type="component" value="Unassembled WGS sequence"/>
</dbReference>
<evidence type="ECO:0000256" key="6">
    <source>
        <dbReference type="ARBA" id="ARBA00022777"/>
    </source>
</evidence>
<dbReference type="GO" id="GO:0005524">
    <property type="term" value="F:ATP binding"/>
    <property type="evidence" value="ECO:0007669"/>
    <property type="project" value="UniProtKB-KW"/>
</dbReference>